<evidence type="ECO:0000256" key="1">
    <source>
        <dbReference type="SAM" id="MobiDB-lite"/>
    </source>
</evidence>
<proteinExistence type="predicted"/>
<evidence type="ECO:0000313" key="2">
    <source>
        <dbReference type="EMBL" id="MPM65369.1"/>
    </source>
</evidence>
<organism evidence="2">
    <name type="scientific">bioreactor metagenome</name>
    <dbReference type="NCBI Taxonomy" id="1076179"/>
    <lineage>
        <taxon>unclassified sequences</taxon>
        <taxon>metagenomes</taxon>
        <taxon>ecological metagenomes</taxon>
    </lineage>
</organism>
<accession>A0A645BIT2</accession>
<protein>
    <submittedName>
        <fullName evidence="2">Uncharacterized protein</fullName>
    </submittedName>
</protein>
<dbReference type="EMBL" id="VSSQ01020477">
    <property type="protein sequence ID" value="MPM65369.1"/>
    <property type="molecule type" value="Genomic_DNA"/>
</dbReference>
<reference evidence="2" key="1">
    <citation type="submission" date="2019-08" db="EMBL/GenBank/DDBJ databases">
        <authorList>
            <person name="Kucharzyk K."/>
            <person name="Murdoch R.W."/>
            <person name="Higgins S."/>
            <person name="Loffler F."/>
        </authorList>
    </citation>
    <scope>NUCLEOTIDE SEQUENCE</scope>
</reference>
<dbReference type="AlphaFoldDB" id="A0A645BIT2"/>
<gene>
    <name evidence="2" type="ORF">SDC9_112264</name>
</gene>
<sequence length="165" mass="17341">MGEYRHGFALVLLPDVPQGSQHPVPNGRHGLSAPHVPQVGPGGEQAQLLRLLNADLAPGLFLPLTHADLPQVFPLLNGQVLRVGNGPGGNTGAGQIAGIHRVDLLIPEALRQSGNLLIPPVRDDAVTLALGNAVQVPLRLSVADQIQGGHGKSSFPSFFYLCFII</sequence>
<name>A0A645BIT2_9ZZZZ</name>
<comment type="caution">
    <text evidence="2">The sequence shown here is derived from an EMBL/GenBank/DDBJ whole genome shotgun (WGS) entry which is preliminary data.</text>
</comment>
<feature type="region of interest" description="Disordered" evidence="1">
    <location>
        <begin position="19"/>
        <end position="39"/>
    </location>
</feature>